<comment type="caution">
    <text evidence="2">The sequence shown here is derived from an EMBL/GenBank/DDBJ whole genome shotgun (WGS) entry which is preliminary data.</text>
</comment>
<dbReference type="PATRIC" id="fig|1225564.3.peg.5273"/>
<reference evidence="2 3" key="1">
    <citation type="submission" date="2015-05" db="EMBL/GenBank/DDBJ databases">
        <title>Draft genome sequence of Microvirga vignae strain BR3299, a novel nitrogen fixing bacteria isolated from Brazil semi-aired region.</title>
        <authorList>
            <person name="Zilli J.E."/>
            <person name="Passos S.R."/>
            <person name="Leite J."/>
            <person name="Baldani J.I."/>
            <person name="Xavier G.R."/>
            <person name="Rumjaneck N.G."/>
            <person name="Simoes-Araujo J.L."/>
        </authorList>
    </citation>
    <scope>NUCLEOTIDE SEQUENCE [LARGE SCALE GENOMIC DNA]</scope>
    <source>
        <strain evidence="2 3">BR3299</strain>
    </source>
</reference>
<protein>
    <submittedName>
        <fullName evidence="2">Nuclease PIN</fullName>
    </submittedName>
</protein>
<gene>
    <name evidence="2" type="ORF">AA309_19840</name>
</gene>
<proteinExistence type="inferred from homology"/>
<sequence>MLGWFQALMPKEERFFELFARHAQVIVAGSEALRRLLEGGEGVPRYCREIKERENEADEITREVLLAVRRTFITPFDRGDIKDLINSMDDAIDQMHQTAKAVTLFEVRTFDPAMREMGEIIIQGARLTAEAVPLLSSVGKHASRLMSLTEEITRIEGRADDLHEEGLKHIFRTHGSSDPMAYIIGTEIYDHLERVADSFDDVANEIHGIVIEHV</sequence>
<dbReference type="RefSeq" id="WP_047190745.1">
    <property type="nucleotide sequence ID" value="NZ_LCYG01000054.1"/>
</dbReference>
<dbReference type="InterPro" id="IPR052912">
    <property type="entry name" value="UPF0111_domain"/>
</dbReference>
<keyword evidence="3" id="KW-1185">Reference proteome</keyword>
<organism evidence="2 3">
    <name type="scientific">Microvirga vignae</name>
    <dbReference type="NCBI Taxonomy" id="1225564"/>
    <lineage>
        <taxon>Bacteria</taxon>
        <taxon>Pseudomonadati</taxon>
        <taxon>Pseudomonadota</taxon>
        <taxon>Alphaproteobacteria</taxon>
        <taxon>Hyphomicrobiales</taxon>
        <taxon>Methylobacteriaceae</taxon>
        <taxon>Microvirga</taxon>
    </lineage>
</organism>
<dbReference type="InterPro" id="IPR038078">
    <property type="entry name" value="PhoU-like_sf"/>
</dbReference>
<accession>A0A0H1R8X5</accession>
<evidence type="ECO:0000313" key="2">
    <source>
        <dbReference type="EMBL" id="KLK91504.1"/>
    </source>
</evidence>
<dbReference type="PANTHER" id="PTHR37298:SF1">
    <property type="entry name" value="UPF0111 PROTEIN YKAA"/>
    <property type="match status" value="1"/>
</dbReference>
<dbReference type="Proteomes" id="UP000035489">
    <property type="component" value="Unassembled WGS sequence"/>
</dbReference>
<dbReference type="STRING" id="1225564.AA309_19840"/>
<dbReference type="Pfam" id="PF01865">
    <property type="entry name" value="PhoU_div"/>
    <property type="match status" value="1"/>
</dbReference>
<dbReference type="Gene3D" id="1.20.58.220">
    <property type="entry name" value="Phosphate transport system protein phou homolog 2, domain 2"/>
    <property type="match status" value="1"/>
</dbReference>
<dbReference type="SUPFAM" id="SSF109755">
    <property type="entry name" value="PhoU-like"/>
    <property type="match status" value="1"/>
</dbReference>
<dbReference type="AlphaFoldDB" id="A0A0H1R8X5"/>
<evidence type="ECO:0000256" key="1">
    <source>
        <dbReference type="ARBA" id="ARBA00008591"/>
    </source>
</evidence>
<dbReference type="OrthoDB" id="9797568at2"/>
<evidence type="ECO:0000313" key="3">
    <source>
        <dbReference type="Proteomes" id="UP000035489"/>
    </source>
</evidence>
<comment type="similarity">
    <text evidence="1">Belongs to the UPF0111 family.</text>
</comment>
<dbReference type="EMBL" id="LCYG01000054">
    <property type="protein sequence ID" value="KLK91504.1"/>
    <property type="molecule type" value="Genomic_DNA"/>
</dbReference>
<dbReference type="InterPro" id="IPR018445">
    <property type="entry name" value="Put_Phosphate_transp_reg"/>
</dbReference>
<dbReference type="PANTHER" id="PTHR37298">
    <property type="entry name" value="UPF0111 PROTEIN YKAA"/>
    <property type="match status" value="1"/>
</dbReference>
<name>A0A0H1R8X5_9HYPH</name>